<name>A0A4V2L483_9FLAO</name>
<dbReference type="Proteomes" id="UP000293300">
    <property type="component" value="Unassembled WGS sequence"/>
</dbReference>
<dbReference type="Pfam" id="PF01381">
    <property type="entry name" value="HTH_3"/>
    <property type="match status" value="1"/>
</dbReference>
<evidence type="ECO:0000259" key="2">
    <source>
        <dbReference type="PROSITE" id="PS50943"/>
    </source>
</evidence>
<comment type="caution">
    <text evidence="3">The sequence shown here is derived from an EMBL/GenBank/DDBJ whole genome shotgun (WGS) entry which is preliminary data.</text>
</comment>
<reference evidence="3 4" key="1">
    <citation type="submission" date="2019-02" db="EMBL/GenBank/DDBJ databases">
        <title>Flavobacterium sp. RD-2-33 isolated from forest soil.</title>
        <authorList>
            <person name="Chaudhary D.K."/>
        </authorList>
    </citation>
    <scope>NUCLEOTIDE SEQUENCE [LARGE SCALE GENOMIC DNA]</scope>
    <source>
        <strain evidence="3 4">RD-2-33</strain>
    </source>
</reference>
<feature type="region of interest" description="Disordered" evidence="1">
    <location>
        <begin position="92"/>
        <end position="115"/>
    </location>
</feature>
<dbReference type="AlphaFoldDB" id="A0A4V2L483"/>
<dbReference type="InterPro" id="IPR001387">
    <property type="entry name" value="Cro/C1-type_HTH"/>
</dbReference>
<dbReference type="RefSeq" id="WP_131476819.1">
    <property type="nucleotide sequence ID" value="NZ_SJPE01000018.1"/>
</dbReference>
<gene>
    <name evidence="3" type="ORF">EZL74_11770</name>
</gene>
<dbReference type="CDD" id="cd00093">
    <property type="entry name" value="HTH_XRE"/>
    <property type="match status" value="1"/>
</dbReference>
<evidence type="ECO:0000313" key="3">
    <source>
        <dbReference type="EMBL" id="TBX65549.1"/>
    </source>
</evidence>
<dbReference type="GO" id="GO:0003677">
    <property type="term" value="F:DNA binding"/>
    <property type="evidence" value="ECO:0007669"/>
    <property type="project" value="InterPro"/>
</dbReference>
<dbReference type="SUPFAM" id="SSF47413">
    <property type="entry name" value="lambda repressor-like DNA-binding domains"/>
    <property type="match status" value="1"/>
</dbReference>
<protein>
    <submittedName>
        <fullName evidence="3">XRE family transcriptional regulator</fullName>
    </submittedName>
</protein>
<dbReference type="OrthoDB" id="8690238at2"/>
<dbReference type="PROSITE" id="PS50943">
    <property type="entry name" value="HTH_CROC1"/>
    <property type="match status" value="1"/>
</dbReference>
<sequence>MEIINNINWNAMSDGALVGVVGAFIKHHRLLQNRTQQEVSTAAGINRSTLVQIENGERITLMSLLQVLRVLNLLYVMDAFVIREQLSPLQLAKAEQNKRKRARSGDKRNPNISDW</sequence>
<dbReference type="Gene3D" id="1.10.260.40">
    <property type="entry name" value="lambda repressor-like DNA-binding domains"/>
    <property type="match status" value="1"/>
</dbReference>
<accession>A0A4V2L483</accession>
<dbReference type="InterPro" id="IPR010982">
    <property type="entry name" value="Lambda_DNA-bd_dom_sf"/>
</dbReference>
<organism evidence="3 4">
    <name type="scientific">Flavobacterium silvisoli</name>
    <dbReference type="NCBI Taxonomy" id="2529433"/>
    <lineage>
        <taxon>Bacteria</taxon>
        <taxon>Pseudomonadati</taxon>
        <taxon>Bacteroidota</taxon>
        <taxon>Flavobacteriia</taxon>
        <taxon>Flavobacteriales</taxon>
        <taxon>Flavobacteriaceae</taxon>
        <taxon>Flavobacterium</taxon>
    </lineage>
</organism>
<feature type="domain" description="HTH cro/C1-type" evidence="2">
    <location>
        <begin position="25"/>
        <end position="74"/>
    </location>
</feature>
<proteinExistence type="predicted"/>
<dbReference type="SMART" id="SM00530">
    <property type="entry name" value="HTH_XRE"/>
    <property type="match status" value="1"/>
</dbReference>
<dbReference type="EMBL" id="SJPE01000018">
    <property type="protein sequence ID" value="TBX65549.1"/>
    <property type="molecule type" value="Genomic_DNA"/>
</dbReference>
<evidence type="ECO:0000256" key="1">
    <source>
        <dbReference type="SAM" id="MobiDB-lite"/>
    </source>
</evidence>
<evidence type="ECO:0000313" key="4">
    <source>
        <dbReference type="Proteomes" id="UP000293300"/>
    </source>
</evidence>
<keyword evidence="4" id="KW-1185">Reference proteome</keyword>